<evidence type="ECO:0000313" key="2">
    <source>
        <dbReference type="Proteomes" id="UP001266305"/>
    </source>
</evidence>
<evidence type="ECO:0000313" key="1">
    <source>
        <dbReference type="EMBL" id="KAK2082252.1"/>
    </source>
</evidence>
<dbReference type="Pfam" id="PF14724">
    <property type="entry name" value="mit_SMPDase"/>
    <property type="match status" value="1"/>
</dbReference>
<proteinExistence type="predicted"/>
<sequence length="72" mass="7823">MAKSISDQCAESRAGYSFLSCLGFGPTDTSGSYPASDLDEMGQDGVRKTNEYLEKALEYLHQIFRPLGSPSP</sequence>
<gene>
    <name evidence="1" type="primary">SMPD4</name>
    <name evidence="1" type="ORF">P7K49_039477</name>
</gene>
<organism evidence="1 2">
    <name type="scientific">Saguinus oedipus</name>
    <name type="common">Cotton-top tamarin</name>
    <name type="synonym">Oedipomidas oedipus</name>
    <dbReference type="NCBI Taxonomy" id="9490"/>
    <lineage>
        <taxon>Eukaryota</taxon>
        <taxon>Metazoa</taxon>
        <taxon>Chordata</taxon>
        <taxon>Craniata</taxon>
        <taxon>Vertebrata</taxon>
        <taxon>Euteleostomi</taxon>
        <taxon>Mammalia</taxon>
        <taxon>Eutheria</taxon>
        <taxon>Euarchontoglires</taxon>
        <taxon>Primates</taxon>
        <taxon>Haplorrhini</taxon>
        <taxon>Platyrrhini</taxon>
        <taxon>Cebidae</taxon>
        <taxon>Callitrichinae</taxon>
        <taxon>Saguinus</taxon>
    </lineage>
</organism>
<dbReference type="InterPro" id="IPR024129">
    <property type="entry name" value="Sphingomy_SMPD4"/>
</dbReference>
<comment type="caution">
    <text evidence="1">The sequence shown here is derived from an EMBL/GenBank/DDBJ whole genome shotgun (WGS) entry which is preliminary data.</text>
</comment>
<dbReference type="EMBL" id="JASSZA010000043">
    <property type="protein sequence ID" value="KAK2082252.1"/>
    <property type="molecule type" value="Genomic_DNA"/>
</dbReference>
<protein>
    <submittedName>
        <fullName evidence="1">Sphingomyelin phosphodiesterase 4, neutral membrane (Neutral sphingomyelinase-3)</fullName>
    </submittedName>
</protein>
<name>A0ABQ9TDG9_SAGOE</name>
<keyword evidence="2" id="KW-1185">Reference proteome</keyword>
<accession>A0ABQ9TDG9</accession>
<dbReference type="Proteomes" id="UP001266305">
    <property type="component" value="Unassembled WGS sequence"/>
</dbReference>
<reference evidence="1 2" key="1">
    <citation type="submission" date="2023-05" db="EMBL/GenBank/DDBJ databases">
        <title>B98-5 Cell Line De Novo Hybrid Assembly: An Optical Mapping Approach.</title>
        <authorList>
            <person name="Kananen K."/>
            <person name="Auerbach J.A."/>
            <person name="Kautto E."/>
            <person name="Blachly J.S."/>
        </authorList>
    </citation>
    <scope>NUCLEOTIDE SEQUENCE [LARGE SCALE GENOMIC DNA]</scope>
    <source>
        <strain evidence="1">B95-8</strain>
        <tissue evidence="1">Cell line</tissue>
    </source>
</reference>